<name>A0AAW2P9U4_9LAMI</name>
<keyword evidence="3" id="KW-0326">Glycosidase</keyword>
<dbReference type="AlphaFoldDB" id="A0AAW2P9U4"/>
<dbReference type="EMBL" id="JACGWK010000005">
    <property type="protein sequence ID" value="KAL0352850.1"/>
    <property type="molecule type" value="Genomic_DNA"/>
</dbReference>
<gene>
    <name evidence="5" type="ORF">Sangu_0866300</name>
</gene>
<evidence type="ECO:0000256" key="3">
    <source>
        <dbReference type="ARBA" id="ARBA00023295"/>
    </source>
</evidence>
<dbReference type="SUPFAM" id="SSF51445">
    <property type="entry name" value="(Trans)glycosidases"/>
    <property type="match status" value="1"/>
</dbReference>
<evidence type="ECO:0000256" key="2">
    <source>
        <dbReference type="ARBA" id="ARBA00022801"/>
    </source>
</evidence>
<reference evidence="5" key="1">
    <citation type="submission" date="2020-06" db="EMBL/GenBank/DDBJ databases">
        <authorList>
            <person name="Li T."/>
            <person name="Hu X."/>
            <person name="Zhang T."/>
            <person name="Song X."/>
            <person name="Zhang H."/>
            <person name="Dai N."/>
            <person name="Sheng W."/>
            <person name="Hou X."/>
            <person name="Wei L."/>
        </authorList>
    </citation>
    <scope>NUCLEOTIDE SEQUENCE</scope>
    <source>
        <strain evidence="5">G01</strain>
        <tissue evidence="5">Leaf</tissue>
    </source>
</reference>
<dbReference type="Pfam" id="PF00332">
    <property type="entry name" value="Glyco_hydro_17"/>
    <property type="match status" value="1"/>
</dbReference>
<evidence type="ECO:0000256" key="1">
    <source>
        <dbReference type="ARBA" id="ARBA00008773"/>
    </source>
</evidence>
<reference evidence="5" key="2">
    <citation type="journal article" date="2024" name="Plant">
        <title>Genomic evolution and insights into agronomic trait innovations of Sesamum species.</title>
        <authorList>
            <person name="Miao H."/>
            <person name="Wang L."/>
            <person name="Qu L."/>
            <person name="Liu H."/>
            <person name="Sun Y."/>
            <person name="Le M."/>
            <person name="Wang Q."/>
            <person name="Wei S."/>
            <person name="Zheng Y."/>
            <person name="Lin W."/>
            <person name="Duan Y."/>
            <person name="Cao H."/>
            <person name="Xiong S."/>
            <person name="Wang X."/>
            <person name="Wei L."/>
            <person name="Li C."/>
            <person name="Ma Q."/>
            <person name="Ju M."/>
            <person name="Zhao R."/>
            <person name="Li G."/>
            <person name="Mu C."/>
            <person name="Tian Q."/>
            <person name="Mei H."/>
            <person name="Zhang T."/>
            <person name="Gao T."/>
            <person name="Zhang H."/>
        </authorList>
    </citation>
    <scope>NUCLEOTIDE SEQUENCE</scope>
    <source>
        <strain evidence="5">G01</strain>
    </source>
</reference>
<sequence length="80" mass="8911">MANLLPKIFMLHTSRILSNFVRVESLGINYGQVGNNLPSPEKVLDLLRALKLTKARIYDTNPQVLTAFANSSIELIVTVE</sequence>
<evidence type="ECO:0000256" key="4">
    <source>
        <dbReference type="RuleBase" id="RU004335"/>
    </source>
</evidence>
<comment type="similarity">
    <text evidence="1 4">Belongs to the glycosyl hydrolase 17 family.</text>
</comment>
<dbReference type="PANTHER" id="PTHR32227">
    <property type="entry name" value="GLUCAN ENDO-1,3-BETA-GLUCOSIDASE BG1-RELATED-RELATED"/>
    <property type="match status" value="1"/>
</dbReference>
<dbReference type="InterPro" id="IPR000490">
    <property type="entry name" value="Glyco_hydro_17"/>
</dbReference>
<protein>
    <submittedName>
        <fullName evidence="5">Glucan endo-1,3-beta-glucosidase 11</fullName>
    </submittedName>
</protein>
<evidence type="ECO:0000313" key="5">
    <source>
        <dbReference type="EMBL" id="KAL0352850.1"/>
    </source>
</evidence>
<dbReference type="InterPro" id="IPR017853">
    <property type="entry name" value="GH"/>
</dbReference>
<organism evidence="5">
    <name type="scientific">Sesamum angustifolium</name>
    <dbReference type="NCBI Taxonomy" id="2727405"/>
    <lineage>
        <taxon>Eukaryota</taxon>
        <taxon>Viridiplantae</taxon>
        <taxon>Streptophyta</taxon>
        <taxon>Embryophyta</taxon>
        <taxon>Tracheophyta</taxon>
        <taxon>Spermatophyta</taxon>
        <taxon>Magnoliopsida</taxon>
        <taxon>eudicotyledons</taxon>
        <taxon>Gunneridae</taxon>
        <taxon>Pentapetalae</taxon>
        <taxon>asterids</taxon>
        <taxon>lamiids</taxon>
        <taxon>Lamiales</taxon>
        <taxon>Pedaliaceae</taxon>
        <taxon>Sesamum</taxon>
    </lineage>
</organism>
<dbReference type="Gene3D" id="3.20.20.80">
    <property type="entry name" value="Glycosidases"/>
    <property type="match status" value="1"/>
</dbReference>
<dbReference type="GO" id="GO:0005975">
    <property type="term" value="P:carbohydrate metabolic process"/>
    <property type="evidence" value="ECO:0007669"/>
    <property type="project" value="InterPro"/>
</dbReference>
<proteinExistence type="inferred from homology"/>
<comment type="caution">
    <text evidence="5">The sequence shown here is derived from an EMBL/GenBank/DDBJ whole genome shotgun (WGS) entry which is preliminary data.</text>
</comment>
<dbReference type="InterPro" id="IPR044965">
    <property type="entry name" value="Glyco_hydro_17_plant"/>
</dbReference>
<dbReference type="GO" id="GO:0004553">
    <property type="term" value="F:hydrolase activity, hydrolyzing O-glycosyl compounds"/>
    <property type="evidence" value="ECO:0007669"/>
    <property type="project" value="InterPro"/>
</dbReference>
<accession>A0AAW2P9U4</accession>
<keyword evidence="2" id="KW-0378">Hydrolase</keyword>